<feature type="transmembrane region" description="Helical" evidence="1">
    <location>
        <begin position="55"/>
        <end position="74"/>
    </location>
</feature>
<gene>
    <name evidence="2" type="ORF">FJQ98_12375</name>
</gene>
<evidence type="ECO:0000313" key="3">
    <source>
        <dbReference type="Proteomes" id="UP000596049"/>
    </source>
</evidence>
<dbReference type="InterPro" id="IPR025441">
    <property type="entry name" value="DUF4181"/>
</dbReference>
<keyword evidence="3" id="KW-1185">Reference proteome</keyword>
<accession>A0ABX7AY44</accession>
<keyword evidence="1" id="KW-1133">Transmembrane helix</keyword>
<keyword evidence="1" id="KW-0472">Membrane</keyword>
<sequence>MNNINIELGTLILFLIVLLLIISIFGFIIRKLLGVERKIWFSVNYLNERHKKLDWFVRILFTTLFLISTYYMIYNDNVGIAWYFET</sequence>
<evidence type="ECO:0000256" key="1">
    <source>
        <dbReference type="SAM" id="Phobius"/>
    </source>
</evidence>
<keyword evidence="1" id="KW-0812">Transmembrane</keyword>
<organism evidence="2 3">
    <name type="scientific">Lysinibacillus agricola</name>
    <dbReference type="NCBI Taxonomy" id="2590012"/>
    <lineage>
        <taxon>Bacteria</taxon>
        <taxon>Bacillati</taxon>
        <taxon>Bacillota</taxon>
        <taxon>Bacilli</taxon>
        <taxon>Bacillales</taxon>
        <taxon>Bacillaceae</taxon>
        <taxon>Lysinibacillus</taxon>
    </lineage>
</organism>
<reference evidence="2 3" key="1">
    <citation type="submission" date="2020-01" db="EMBL/GenBank/DDBJ databases">
        <authorList>
            <person name="Liu G."/>
            <person name="Liu B."/>
        </authorList>
    </citation>
    <scope>NUCLEOTIDE SEQUENCE [LARGE SCALE GENOMIC DNA]</scope>
    <source>
        <strain evidence="2 3">FJAT-51161</strain>
    </source>
</reference>
<protein>
    <submittedName>
        <fullName evidence="2">DUF4181 domain-containing protein</fullName>
    </submittedName>
</protein>
<feature type="transmembrane region" description="Helical" evidence="1">
    <location>
        <begin position="6"/>
        <end position="29"/>
    </location>
</feature>
<proteinExistence type="predicted"/>
<dbReference type="EMBL" id="CP067341">
    <property type="protein sequence ID" value="QQP14721.1"/>
    <property type="molecule type" value="Genomic_DNA"/>
</dbReference>
<dbReference type="Pfam" id="PF13789">
    <property type="entry name" value="DUF4181"/>
    <property type="match status" value="1"/>
</dbReference>
<dbReference type="Proteomes" id="UP000596049">
    <property type="component" value="Chromosome"/>
</dbReference>
<name>A0ABX7AY44_9BACI</name>
<evidence type="ECO:0000313" key="2">
    <source>
        <dbReference type="EMBL" id="QQP14721.1"/>
    </source>
</evidence>